<dbReference type="PROSITE" id="PS51794">
    <property type="entry name" value="DAC"/>
    <property type="match status" value="1"/>
</dbReference>
<evidence type="ECO:0000256" key="3">
    <source>
        <dbReference type="ARBA" id="ARBA00022679"/>
    </source>
</evidence>
<evidence type="ECO:0000313" key="14">
    <source>
        <dbReference type="Proteomes" id="UP000027982"/>
    </source>
</evidence>
<keyword evidence="5 10" id="KW-0548">Nucleotidyltransferase</keyword>
<dbReference type="NCBIfam" id="TIGR00159">
    <property type="entry name" value="diadenylate cyclase CdaA"/>
    <property type="match status" value="1"/>
</dbReference>
<comment type="caution">
    <text evidence="10">Lacks conserved residue(s) required for the propagation of feature annotation.</text>
</comment>
<accession>A0A068NVP5</accession>
<evidence type="ECO:0000256" key="8">
    <source>
        <dbReference type="ARBA" id="ARBA00022989"/>
    </source>
</evidence>
<dbReference type="OrthoDB" id="9807385at2"/>
<dbReference type="HAMAP" id="MF_01499">
    <property type="entry name" value="DacA"/>
    <property type="match status" value="1"/>
</dbReference>
<dbReference type="SUPFAM" id="SSF143597">
    <property type="entry name" value="YojJ-like"/>
    <property type="match status" value="1"/>
</dbReference>
<evidence type="ECO:0000313" key="13">
    <source>
        <dbReference type="EMBL" id="AIE85664.1"/>
    </source>
</evidence>
<keyword evidence="7 10" id="KW-0067">ATP-binding</keyword>
<keyword evidence="3 10" id="KW-0808">Transferase</keyword>
<evidence type="ECO:0000259" key="12">
    <source>
        <dbReference type="PROSITE" id="PS51794"/>
    </source>
</evidence>
<dbReference type="KEGG" id="fgi:OP10G_2296"/>
<evidence type="ECO:0000256" key="9">
    <source>
        <dbReference type="ARBA" id="ARBA00023136"/>
    </source>
</evidence>
<dbReference type="EMBL" id="CP007139">
    <property type="protein sequence ID" value="AIE85664.1"/>
    <property type="molecule type" value="Genomic_DNA"/>
</dbReference>
<dbReference type="Gene3D" id="3.40.1700.10">
    <property type="entry name" value="DNA integrity scanning protein, DisA, N-terminal domain"/>
    <property type="match status" value="1"/>
</dbReference>
<keyword evidence="9 10" id="KW-0472">Membrane</keyword>
<feature type="transmembrane region" description="Helical" evidence="10">
    <location>
        <begin position="45"/>
        <end position="63"/>
    </location>
</feature>
<evidence type="ECO:0000256" key="7">
    <source>
        <dbReference type="ARBA" id="ARBA00022840"/>
    </source>
</evidence>
<protein>
    <recommendedName>
        <fullName evidence="10">Diadenylate cyclase</fullName>
        <shortName evidence="10">DAC</shortName>
        <ecNumber evidence="10">2.7.7.85</ecNumber>
    </recommendedName>
    <alternativeName>
        <fullName evidence="10">Cyclic-di-AMP synthase</fullName>
        <shortName evidence="10">c-di-AMP synthase</shortName>
    </alternativeName>
</protein>
<comment type="catalytic activity">
    <reaction evidence="1 10">
        <text>2 ATP = 3',3'-c-di-AMP + 2 diphosphate</text>
        <dbReference type="Rhea" id="RHEA:35655"/>
        <dbReference type="ChEBI" id="CHEBI:30616"/>
        <dbReference type="ChEBI" id="CHEBI:33019"/>
        <dbReference type="ChEBI" id="CHEBI:71500"/>
        <dbReference type="EC" id="2.7.7.85"/>
    </reaction>
</comment>
<proteinExistence type="inferred from homology"/>
<dbReference type="RefSeq" id="WP_025225773.1">
    <property type="nucleotide sequence ID" value="NZ_CP007139.1"/>
</dbReference>
<name>A0A068NVP5_FIMGI</name>
<comment type="subunit">
    <text evidence="10">Probably a homodimer.</text>
</comment>
<dbReference type="InterPro" id="IPR050338">
    <property type="entry name" value="DisA"/>
</dbReference>
<dbReference type="PANTHER" id="PTHR34185:SF1">
    <property type="entry name" value="DIADENYLATE CYCLASE"/>
    <property type="match status" value="1"/>
</dbReference>
<comment type="similarity">
    <text evidence="10">Belongs to the adenylate cyclase family. DacA/CdaA subfamily.</text>
</comment>
<dbReference type="eggNOG" id="COG1624">
    <property type="taxonomic scope" value="Bacteria"/>
</dbReference>
<dbReference type="PIRSF" id="PIRSF004793">
    <property type="entry name" value="UCP004793"/>
    <property type="match status" value="1"/>
</dbReference>
<dbReference type="HOGENOM" id="CLU_038561_0_1_0"/>
<reference evidence="13 14" key="1">
    <citation type="journal article" date="2014" name="PLoS ONE">
        <title>The first complete genome sequence of the class fimbriimonadia in the phylum armatimonadetes.</title>
        <authorList>
            <person name="Hu Z.Y."/>
            <person name="Wang Y.Z."/>
            <person name="Im W.T."/>
            <person name="Wang S.Y."/>
            <person name="Zhao G.P."/>
            <person name="Zheng H.J."/>
            <person name="Quan Z.X."/>
        </authorList>
    </citation>
    <scope>NUCLEOTIDE SEQUENCE [LARGE SCALE GENOMIC DNA]</scope>
    <source>
        <strain evidence="13">Gsoil 348</strain>
    </source>
</reference>
<feature type="domain" description="DAC" evidence="12">
    <location>
        <begin position="90"/>
        <end position="252"/>
    </location>
</feature>
<evidence type="ECO:0000256" key="1">
    <source>
        <dbReference type="ARBA" id="ARBA00000877"/>
    </source>
</evidence>
<dbReference type="GO" id="GO:0106408">
    <property type="term" value="F:diadenylate cyclase activity"/>
    <property type="evidence" value="ECO:0007669"/>
    <property type="project" value="UniProtKB-EC"/>
</dbReference>
<evidence type="ECO:0000256" key="6">
    <source>
        <dbReference type="ARBA" id="ARBA00022741"/>
    </source>
</evidence>
<dbReference type="GO" id="GO:0006171">
    <property type="term" value="P:cAMP biosynthetic process"/>
    <property type="evidence" value="ECO:0007669"/>
    <property type="project" value="InterPro"/>
</dbReference>
<evidence type="ECO:0000256" key="5">
    <source>
        <dbReference type="ARBA" id="ARBA00022695"/>
    </source>
</evidence>
<dbReference type="Proteomes" id="UP000027982">
    <property type="component" value="Chromosome"/>
</dbReference>
<keyword evidence="6 10" id="KW-0547">Nucleotide-binding</keyword>
<sequence>MEDLLRPFLSLRELTTRELMIHVVDILLVTFLLYRLLMLVRGTRAWRIVLGILGFLLVLYIAGRTGMSTLHYVLEKATYVGPAILAILFLPELRLALEGFGRPATLLPRVIPNQDELAEARTVEELVAAVAELAAGHIGTLIVLEKESPLNDIAANGVMLQAMVSAPLLGSIFYEGNPLHDGAVIIRGDMILAAACRLPLSDSARLDQSVHMRHRAAVGVTESYDCLVVVVSEERGTISVASEGRLQRLGSAAELRAVLNRELRNMEDEPPPKKDREPRHRHRRLRRNGVEVKP</sequence>
<evidence type="ECO:0000256" key="11">
    <source>
        <dbReference type="SAM" id="MobiDB-lite"/>
    </source>
</evidence>
<evidence type="ECO:0000256" key="4">
    <source>
        <dbReference type="ARBA" id="ARBA00022692"/>
    </source>
</evidence>
<dbReference type="InterPro" id="IPR003390">
    <property type="entry name" value="DNA_integrity_scan_DisA_N"/>
</dbReference>
<dbReference type="InterPro" id="IPR045585">
    <property type="entry name" value="CdaA_N"/>
</dbReference>
<dbReference type="GO" id="GO:0004016">
    <property type="term" value="F:adenylate cyclase activity"/>
    <property type="evidence" value="ECO:0007669"/>
    <property type="project" value="UniProtKB-UniRule"/>
</dbReference>
<gene>
    <name evidence="10" type="primary">dacA</name>
    <name evidence="13" type="ORF">OP10G_2296</name>
</gene>
<dbReference type="InterPro" id="IPR014046">
    <property type="entry name" value="C-di-AMP_synthase"/>
</dbReference>
<dbReference type="STRING" id="661478.OP10G_2296"/>
<dbReference type="InterPro" id="IPR034701">
    <property type="entry name" value="CdaA"/>
</dbReference>
<keyword evidence="2 10" id="KW-1003">Cell membrane</keyword>
<dbReference type="Pfam" id="PF19293">
    <property type="entry name" value="CdaA_N"/>
    <property type="match status" value="1"/>
</dbReference>
<dbReference type="InterPro" id="IPR036888">
    <property type="entry name" value="DNA_integrity_DisA_N_sf"/>
</dbReference>
<dbReference type="GO" id="GO:0005524">
    <property type="term" value="F:ATP binding"/>
    <property type="evidence" value="ECO:0007669"/>
    <property type="project" value="UniProtKB-UniRule"/>
</dbReference>
<dbReference type="Pfam" id="PF02457">
    <property type="entry name" value="DAC"/>
    <property type="match status" value="1"/>
</dbReference>
<dbReference type="PANTHER" id="PTHR34185">
    <property type="entry name" value="DIADENYLATE CYCLASE"/>
    <property type="match status" value="1"/>
</dbReference>
<feature type="transmembrane region" description="Helical" evidence="10">
    <location>
        <begin position="20"/>
        <end position="38"/>
    </location>
</feature>
<organism evidence="13 14">
    <name type="scientific">Fimbriimonas ginsengisoli Gsoil 348</name>
    <dbReference type="NCBI Taxonomy" id="661478"/>
    <lineage>
        <taxon>Bacteria</taxon>
        <taxon>Bacillati</taxon>
        <taxon>Armatimonadota</taxon>
        <taxon>Fimbriimonadia</taxon>
        <taxon>Fimbriimonadales</taxon>
        <taxon>Fimbriimonadaceae</taxon>
        <taxon>Fimbriimonas</taxon>
    </lineage>
</organism>
<evidence type="ECO:0000256" key="2">
    <source>
        <dbReference type="ARBA" id="ARBA00022475"/>
    </source>
</evidence>
<dbReference type="EC" id="2.7.7.85" evidence="10"/>
<evidence type="ECO:0000256" key="10">
    <source>
        <dbReference type="HAMAP-Rule" id="MF_01499"/>
    </source>
</evidence>
<feature type="region of interest" description="Disordered" evidence="11">
    <location>
        <begin position="264"/>
        <end position="294"/>
    </location>
</feature>
<keyword evidence="8 10" id="KW-1133">Transmembrane helix</keyword>
<feature type="compositionally biased region" description="Basic and acidic residues" evidence="11">
    <location>
        <begin position="264"/>
        <end position="278"/>
    </location>
</feature>
<comment type="function">
    <text evidence="10">Catalyzes the condensation of 2 ATP molecules into cyclic di-AMP (c-di-AMP), a second messenger used to regulate differing processes in different bacteria.</text>
</comment>
<keyword evidence="14" id="KW-1185">Reference proteome</keyword>
<dbReference type="AlphaFoldDB" id="A0A068NVP5"/>
<keyword evidence="4 10" id="KW-0812">Transmembrane</keyword>